<gene>
    <name evidence="2" type="ORF">BJP37_07785</name>
</gene>
<feature type="chain" id="PRO_5012030110" evidence="1">
    <location>
        <begin position="29"/>
        <end position="309"/>
    </location>
</feature>
<accession>A0A1U7MZ15</accession>
<sequence length="309" mass="32384">MKSTVMKMWLGASIIAGMSAIATTPAVAGSLTGATLEGSDYLKYASDGTNTYEAPNAILSTILQGDASDPGGNVELFASSETLSNSDFATYTDVTSLTGDIGGKDITLSSLTLADWNSDLDSDGITLGQEWVSDALTAHGLGSYASSNFIVNEFYTLFSDNGGLQRFSDPNISYVNQNATGHISIGLAGHLDARDAFEDTFDQLEQMMALLSPGFQLPLPPSIRASEIVKVEYNGKTEYLYGFVPTPSGLVNLEDGTSHNATYQVGFLGAPPEPSSSEPQDVPESSTVLGLIAVAGLFTAGGKLRKANC</sequence>
<name>A0A1U7MZ15_9CYAN</name>
<evidence type="ECO:0000313" key="3">
    <source>
        <dbReference type="Proteomes" id="UP000186657"/>
    </source>
</evidence>
<proteinExistence type="predicted"/>
<dbReference type="Proteomes" id="UP000186657">
    <property type="component" value="Unassembled WGS sequence"/>
</dbReference>
<comment type="caution">
    <text evidence="2">The sequence shown here is derived from an EMBL/GenBank/DDBJ whole genome shotgun (WGS) entry which is preliminary data.</text>
</comment>
<evidence type="ECO:0000313" key="2">
    <source>
        <dbReference type="EMBL" id="OLT58958.1"/>
    </source>
</evidence>
<keyword evidence="1" id="KW-0732">Signal</keyword>
<protein>
    <submittedName>
        <fullName evidence="2">PEP-CTERM domain protein</fullName>
    </submittedName>
</protein>
<dbReference type="AlphaFoldDB" id="A0A1U7MZ15"/>
<dbReference type="NCBIfam" id="NF038130">
    <property type="entry name" value="PEP_NF038130"/>
    <property type="match status" value="1"/>
</dbReference>
<organism evidence="2 3">
    <name type="scientific">Moorena bouillonii PNG</name>
    <dbReference type="NCBI Taxonomy" id="568701"/>
    <lineage>
        <taxon>Bacteria</taxon>
        <taxon>Bacillati</taxon>
        <taxon>Cyanobacteriota</taxon>
        <taxon>Cyanophyceae</taxon>
        <taxon>Coleofasciculales</taxon>
        <taxon>Coleofasciculaceae</taxon>
        <taxon>Moorena</taxon>
    </lineage>
</organism>
<reference evidence="2 3" key="1">
    <citation type="submission" date="2016-10" db="EMBL/GenBank/DDBJ databases">
        <title>Comparative genomics uncovers the prolific and rare metabolic potential of the cyanobacterial genus Moorea.</title>
        <authorList>
            <person name="Leao T."/>
            <person name="Castelao G."/>
            <person name="Korobeynikov A."/>
            <person name="Monroe E.A."/>
            <person name="Podell S."/>
            <person name="Glukhov E."/>
            <person name="Allen E."/>
            <person name="Gerwick W.H."/>
            <person name="Gerwick L."/>
        </authorList>
    </citation>
    <scope>NUCLEOTIDE SEQUENCE [LARGE SCALE GENOMIC DNA]</scope>
    <source>
        <strain evidence="2 3">PNG5-198</strain>
    </source>
</reference>
<evidence type="ECO:0000256" key="1">
    <source>
        <dbReference type="SAM" id="SignalP"/>
    </source>
</evidence>
<feature type="signal peptide" evidence="1">
    <location>
        <begin position="1"/>
        <end position="28"/>
    </location>
</feature>
<dbReference type="RefSeq" id="WP_075897874.1">
    <property type="nucleotide sequence ID" value="NZ_MKZS01000001.1"/>
</dbReference>
<dbReference type="EMBL" id="MKZS01000001">
    <property type="protein sequence ID" value="OLT58958.1"/>
    <property type="molecule type" value="Genomic_DNA"/>
</dbReference>
<keyword evidence="3" id="KW-1185">Reference proteome</keyword>